<dbReference type="NCBIfam" id="TIGR01250">
    <property type="entry name" value="pro_imino_pep_2"/>
    <property type="match status" value="1"/>
</dbReference>
<keyword evidence="10" id="KW-1185">Reference proteome</keyword>
<dbReference type="PIRSF" id="PIRSF005539">
    <property type="entry name" value="Pept_S33_TRI_F1"/>
    <property type="match status" value="1"/>
</dbReference>
<dbReference type="InterPro" id="IPR002410">
    <property type="entry name" value="Peptidase_S33"/>
</dbReference>
<evidence type="ECO:0000256" key="1">
    <source>
        <dbReference type="ARBA" id="ARBA00001585"/>
    </source>
</evidence>
<evidence type="ECO:0000256" key="6">
    <source>
        <dbReference type="ARBA" id="ARBA00029605"/>
    </source>
</evidence>
<evidence type="ECO:0000256" key="4">
    <source>
        <dbReference type="ARBA" id="ARBA00021843"/>
    </source>
</evidence>
<dbReference type="GO" id="GO:0016787">
    <property type="term" value="F:hydrolase activity"/>
    <property type="evidence" value="ECO:0007669"/>
    <property type="project" value="UniProtKB-KW"/>
</dbReference>
<comment type="similarity">
    <text evidence="2 7">Belongs to the peptidase S33 family.</text>
</comment>
<proteinExistence type="inferred from homology"/>
<evidence type="ECO:0000256" key="2">
    <source>
        <dbReference type="ARBA" id="ARBA00010088"/>
    </source>
</evidence>
<comment type="catalytic activity">
    <reaction evidence="1">
        <text>Release of N-terminal proline from a peptide.</text>
        <dbReference type="EC" id="3.4.11.5"/>
    </reaction>
</comment>
<dbReference type="EC" id="3.4.11.5" evidence="3"/>
<dbReference type="InterPro" id="IPR000073">
    <property type="entry name" value="AB_hydrolase_1"/>
</dbReference>
<evidence type="ECO:0000259" key="8">
    <source>
        <dbReference type="Pfam" id="PF00561"/>
    </source>
</evidence>
<dbReference type="InterPro" id="IPR005945">
    <property type="entry name" value="Pro_imino_pep"/>
</dbReference>
<dbReference type="Pfam" id="PF00561">
    <property type="entry name" value="Abhydrolase_1"/>
    <property type="match status" value="1"/>
</dbReference>
<sequence>MQETTGRMPFDGDQTWYRIVGDLGEKIPLLTIHGGPGNTHYYLRPLDLLAERYGRPVVYYDQIGCGNSRAASDPERWTLDFFERELVALRAWLAERHGIERVFLLGQSWGGMLLMHYAAQRPEGVAGVILASTLADTDLWVDEAQRLRSYLPQAMRDALVRADETDNYETPEARAAIAEYYRRHVAAVPEGSRGAWDNPFRDDPVAAEVYETMQGKSEFLMTGNLKHWSIVDQLGRIEAPVLITSGIADEATPVQQKLIYDHIPGARWELLPGTHGTHMEFPERYCAVVEEFMERVE</sequence>
<evidence type="ECO:0000256" key="7">
    <source>
        <dbReference type="PIRNR" id="PIRNR005539"/>
    </source>
</evidence>
<accession>A0ABT6ZN88</accession>
<keyword evidence="5 7" id="KW-0378">Hydrolase</keyword>
<evidence type="ECO:0000256" key="5">
    <source>
        <dbReference type="ARBA" id="ARBA00022801"/>
    </source>
</evidence>
<dbReference type="PRINTS" id="PR00793">
    <property type="entry name" value="PROAMNOPTASE"/>
</dbReference>
<dbReference type="Gene3D" id="3.40.50.1820">
    <property type="entry name" value="alpha/beta hydrolase"/>
    <property type="match status" value="1"/>
</dbReference>
<protein>
    <recommendedName>
        <fullName evidence="4">Proline iminopeptidase</fullName>
        <ecNumber evidence="3">3.4.11.5</ecNumber>
    </recommendedName>
    <alternativeName>
        <fullName evidence="6">Prolyl aminopeptidase</fullName>
    </alternativeName>
</protein>
<dbReference type="Proteomes" id="UP001431693">
    <property type="component" value="Unassembled WGS sequence"/>
</dbReference>
<evidence type="ECO:0000256" key="3">
    <source>
        <dbReference type="ARBA" id="ARBA00012568"/>
    </source>
</evidence>
<evidence type="ECO:0000313" key="9">
    <source>
        <dbReference type="EMBL" id="MDJ1130269.1"/>
    </source>
</evidence>
<dbReference type="SUPFAM" id="SSF53474">
    <property type="entry name" value="alpha/beta-Hydrolases"/>
    <property type="match status" value="1"/>
</dbReference>
<evidence type="ECO:0000313" key="10">
    <source>
        <dbReference type="Proteomes" id="UP001431693"/>
    </source>
</evidence>
<dbReference type="InterPro" id="IPR050266">
    <property type="entry name" value="AB_hydrolase_sf"/>
</dbReference>
<name>A0ABT6ZN88_9ACTN</name>
<dbReference type="EMBL" id="JASJEX010000005">
    <property type="protein sequence ID" value="MDJ1130269.1"/>
    <property type="molecule type" value="Genomic_DNA"/>
</dbReference>
<organism evidence="9 10">
    <name type="scientific">Kribbibacterium absianum</name>
    <dbReference type="NCBI Taxonomy" id="3044210"/>
    <lineage>
        <taxon>Bacteria</taxon>
        <taxon>Bacillati</taxon>
        <taxon>Actinomycetota</taxon>
        <taxon>Coriobacteriia</taxon>
        <taxon>Coriobacteriales</taxon>
        <taxon>Kribbibacteriaceae</taxon>
        <taxon>Kribbibacterium</taxon>
    </lineage>
</organism>
<reference evidence="9" key="1">
    <citation type="submission" date="2023-05" db="EMBL/GenBank/DDBJ databases">
        <title>[olsenella] sp. nov., isolated from a pig farm feces dump.</title>
        <authorList>
            <person name="Chang Y.-H."/>
        </authorList>
    </citation>
    <scope>NUCLEOTIDE SEQUENCE</scope>
    <source>
        <strain evidence="9">YH-ols2217</strain>
    </source>
</reference>
<comment type="caution">
    <text evidence="9">The sequence shown here is derived from an EMBL/GenBank/DDBJ whole genome shotgun (WGS) entry which is preliminary data.</text>
</comment>
<dbReference type="RefSeq" id="WP_283713492.1">
    <property type="nucleotide sequence ID" value="NZ_JASJEW010000004.1"/>
</dbReference>
<dbReference type="PANTHER" id="PTHR43798">
    <property type="entry name" value="MONOACYLGLYCEROL LIPASE"/>
    <property type="match status" value="1"/>
</dbReference>
<feature type="domain" description="AB hydrolase-1" evidence="8">
    <location>
        <begin position="28"/>
        <end position="280"/>
    </location>
</feature>
<gene>
    <name evidence="9" type="ORF">QJ043_09295</name>
</gene>
<dbReference type="InterPro" id="IPR029058">
    <property type="entry name" value="AB_hydrolase_fold"/>
</dbReference>